<keyword evidence="1" id="KW-0472">Membrane</keyword>
<keyword evidence="1" id="KW-1133">Transmembrane helix</keyword>
<dbReference type="InterPro" id="IPR010699">
    <property type="entry name" value="DUF1275"/>
</dbReference>
<protein>
    <submittedName>
        <fullName evidence="2">Uncharacterized membrane protein YoaK, UPF0700 family</fullName>
    </submittedName>
</protein>
<evidence type="ECO:0000313" key="2">
    <source>
        <dbReference type="EMBL" id="SEM15988.1"/>
    </source>
</evidence>
<organism evidence="2 3">
    <name type="scientific">Streptacidiphilus jiangxiensis</name>
    <dbReference type="NCBI Taxonomy" id="235985"/>
    <lineage>
        <taxon>Bacteria</taxon>
        <taxon>Bacillati</taxon>
        <taxon>Actinomycetota</taxon>
        <taxon>Actinomycetes</taxon>
        <taxon>Kitasatosporales</taxon>
        <taxon>Streptomycetaceae</taxon>
        <taxon>Streptacidiphilus</taxon>
    </lineage>
</organism>
<dbReference type="PANTHER" id="PTHR37314:SF4">
    <property type="entry name" value="UPF0700 TRANSMEMBRANE PROTEIN YOAK"/>
    <property type="match status" value="1"/>
</dbReference>
<proteinExistence type="predicted"/>
<sequence>MFLGWGAVTSVRTVVESPWVGLVLAVSGGFLDAYTYVAQGGVFANAMTGNVVLAAVSLSQHAWGEALLKCWPILAYAAGVCASEALRLPRVWAAVRRPYLAILGLEMLVLSAGALNADRLPQPWVVVGIGFVAALQTTTFRRIGAFAYSSVMTTGNLRSFACASFHAVARRDAQQQRKALVYASVIVCFFAGALLGAGSAHVFGNAALWLPVALVGTAVALLVLHLRAGGAAPRPPAWHPSPRD</sequence>
<dbReference type="PANTHER" id="PTHR37314">
    <property type="entry name" value="SLR0142 PROTEIN"/>
    <property type="match status" value="1"/>
</dbReference>
<keyword evidence="1" id="KW-0812">Transmembrane</keyword>
<dbReference type="Proteomes" id="UP000183015">
    <property type="component" value="Unassembled WGS sequence"/>
</dbReference>
<keyword evidence="3" id="KW-1185">Reference proteome</keyword>
<dbReference type="STRING" id="235985.SAMN05414137_119191"/>
<feature type="transmembrane region" description="Helical" evidence="1">
    <location>
        <begin position="206"/>
        <end position="226"/>
    </location>
</feature>
<accession>A0A1H7W4S3</accession>
<dbReference type="eggNOG" id="COG3619">
    <property type="taxonomic scope" value="Bacteria"/>
</dbReference>
<reference evidence="3" key="1">
    <citation type="submission" date="2016-10" db="EMBL/GenBank/DDBJ databases">
        <authorList>
            <person name="Varghese N."/>
        </authorList>
    </citation>
    <scope>NUCLEOTIDE SEQUENCE [LARGE SCALE GENOMIC DNA]</scope>
    <source>
        <strain evidence="3">DSM 45096 / BCRC 16803 / CGMCC 4.1857 / CIP 109030 / JCM 12277 / KCTC 19219 / NBRC 100920 / 33214</strain>
    </source>
</reference>
<evidence type="ECO:0000256" key="1">
    <source>
        <dbReference type="SAM" id="Phobius"/>
    </source>
</evidence>
<dbReference type="Pfam" id="PF06912">
    <property type="entry name" value="DUF1275"/>
    <property type="match status" value="1"/>
</dbReference>
<dbReference type="EMBL" id="FOAZ01000019">
    <property type="protein sequence ID" value="SEM15988.1"/>
    <property type="molecule type" value="Genomic_DNA"/>
</dbReference>
<feature type="transmembrane region" description="Helical" evidence="1">
    <location>
        <begin position="179"/>
        <end position="200"/>
    </location>
</feature>
<dbReference type="AlphaFoldDB" id="A0A1H7W4S3"/>
<gene>
    <name evidence="2" type="ORF">SAMN05414137_119191</name>
</gene>
<name>A0A1H7W4S3_STRJI</name>
<evidence type="ECO:0000313" key="3">
    <source>
        <dbReference type="Proteomes" id="UP000183015"/>
    </source>
</evidence>